<dbReference type="GO" id="GO:0043709">
    <property type="term" value="P:cell adhesion involved in single-species biofilm formation"/>
    <property type="evidence" value="ECO:0007669"/>
    <property type="project" value="TreeGrafter"/>
</dbReference>
<dbReference type="CDD" id="cd01949">
    <property type="entry name" value="GGDEF"/>
    <property type="match status" value="1"/>
</dbReference>
<dbReference type="SUPFAM" id="SSF55073">
    <property type="entry name" value="Nucleotide cyclase"/>
    <property type="match status" value="1"/>
</dbReference>
<name>X0WNM1_9ZZZZ</name>
<evidence type="ECO:0000313" key="2">
    <source>
        <dbReference type="EMBL" id="GAG26098.1"/>
    </source>
</evidence>
<dbReference type="GO" id="GO:0005886">
    <property type="term" value="C:plasma membrane"/>
    <property type="evidence" value="ECO:0007669"/>
    <property type="project" value="TreeGrafter"/>
</dbReference>
<dbReference type="Gene3D" id="3.30.70.270">
    <property type="match status" value="1"/>
</dbReference>
<proteinExistence type="predicted"/>
<dbReference type="PANTHER" id="PTHR45138:SF9">
    <property type="entry name" value="DIGUANYLATE CYCLASE DGCM-RELATED"/>
    <property type="match status" value="1"/>
</dbReference>
<dbReference type="GO" id="GO:1902201">
    <property type="term" value="P:negative regulation of bacterial-type flagellum-dependent cell motility"/>
    <property type="evidence" value="ECO:0007669"/>
    <property type="project" value="TreeGrafter"/>
</dbReference>
<reference evidence="2" key="1">
    <citation type="journal article" date="2014" name="Front. Microbiol.">
        <title>High frequency of phylogenetically diverse reductive dehalogenase-homologous genes in deep subseafloor sedimentary metagenomes.</title>
        <authorList>
            <person name="Kawai M."/>
            <person name="Futagami T."/>
            <person name="Toyoda A."/>
            <person name="Takaki Y."/>
            <person name="Nishi S."/>
            <person name="Hori S."/>
            <person name="Arai W."/>
            <person name="Tsubouchi T."/>
            <person name="Morono Y."/>
            <person name="Uchiyama I."/>
            <person name="Ito T."/>
            <person name="Fujiyama A."/>
            <person name="Inagaki F."/>
            <person name="Takami H."/>
        </authorList>
    </citation>
    <scope>NUCLEOTIDE SEQUENCE</scope>
    <source>
        <strain evidence="2">Expedition CK06-06</strain>
    </source>
</reference>
<dbReference type="AlphaFoldDB" id="X0WNM1"/>
<dbReference type="InterPro" id="IPR029787">
    <property type="entry name" value="Nucleotide_cyclase"/>
</dbReference>
<dbReference type="EMBL" id="BARS01030823">
    <property type="protein sequence ID" value="GAG26098.1"/>
    <property type="molecule type" value="Genomic_DNA"/>
</dbReference>
<protein>
    <recommendedName>
        <fullName evidence="1">GGDEF domain-containing protein</fullName>
    </recommendedName>
</protein>
<comment type="caution">
    <text evidence="2">The sequence shown here is derived from an EMBL/GenBank/DDBJ whole genome shotgun (WGS) entry which is preliminary data.</text>
</comment>
<organism evidence="2">
    <name type="scientific">marine sediment metagenome</name>
    <dbReference type="NCBI Taxonomy" id="412755"/>
    <lineage>
        <taxon>unclassified sequences</taxon>
        <taxon>metagenomes</taxon>
        <taxon>ecological metagenomes</taxon>
    </lineage>
</organism>
<evidence type="ECO:0000259" key="1">
    <source>
        <dbReference type="PROSITE" id="PS50887"/>
    </source>
</evidence>
<dbReference type="NCBIfam" id="TIGR00254">
    <property type="entry name" value="GGDEF"/>
    <property type="match status" value="1"/>
</dbReference>
<dbReference type="PANTHER" id="PTHR45138">
    <property type="entry name" value="REGULATORY COMPONENTS OF SENSORY TRANSDUCTION SYSTEM"/>
    <property type="match status" value="1"/>
</dbReference>
<dbReference type="SMART" id="SM00267">
    <property type="entry name" value="GGDEF"/>
    <property type="match status" value="1"/>
</dbReference>
<feature type="non-terminal residue" evidence="2">
    <location>
        <position position="1"/>
    </location>
</feature>
<gene>
    <name evidence="2" type="ORF">S01H1_48026</name>
</gene>
<dbReference type="PROSITE" id="PS50887">
    <property type="entry name" value="GGDEF"/>
    <property type="match status" value="1"/>
</dbReference>
<dbReference type="GO" id="GO:0052621">
    <property type="term" value="F:diguanylate cyclase activity"/>
    <property type="evidence" value="ECO:0007669"/>
    <property type="project" value="TreeGrafter"/>
</dbReference>
<dbReference type="Pfam" id="PF00990">
    <property type="entry name" value="GGDEF"/>
    <property type="match status" value="1"/>
</dbReference>
<dbReference type="InterPro" id="IPR050469">
    <property type="entry name" value="Diguanylate_Cyclase"/>
</dbReference>
<dbReference type="InterPro" id="IPR043128">
    <property type="entry name" value="Rev_trsase/Diguanyl_cyclase"/>
</dbReference>
<dbReference type="InterPro" id="IPR000160">
    <property type="entry name" value="GGDEF_dom"/>
</dbReference>
<feature type="domain" description="GGDEF" evidence="1">
    <location>
        <begin position="29"/>
        <end position="160"/>
    </location>
</feature>
<sequence>SDELTGLYNRRGFFILAEQQIKIAARTRRGMLLVSADLDGLKRINDRFGHYEGDRALVDAAQILRQSFRESDIISRIGGDEFVVLVTEKPEINPDVLFRRLKENLEVYNRRVKRPLYISMGVATFDPQNPVSLNELLVQADKSMYRNKKHNKGRSKPREE</sequence>
<accession>X0WNM1</accession>